<gene>
    <name evidence="2" type="ORF">D9T18_18295</name>
</gene>
<dbReference type="Gene3D" id="3.30.300.30">
    <property type="match status" value="1"/>
</dbReference>
<sequence>MQVFNTLDNASINIRFNHNGSALSERQFVNDINQVLAKIPQSPTKASAVLFNSSSYDFAVNLFALAHKGWTIILPPNGQSETLNALLEQTPYYLGDSDLVEHATTPFENIGNLTTTPNYTPFNKIAWPSEGNLVFYTSGSSGQAKPIFKSWRVLNKEIKTLNSTFALKRNPVFIASVSHQHIYGLLFRVLWPLSNNHIIDTDLLNYPEHIATKLKTITQAVFISSPAQLKRLHQDNVLIEEKSHLQWIFSSGGPLQNEDAVTLNKQLNKPITQVFGSTETGGIAYRQVVSLETVSHWQPFLGITLHSTSEQRLVLNSPLVEQTNYLLDDRGTLFQNGQFELLGRFDRIIKLEEKRLSLDELELHLCKSEWVQEAKVITLNGKRLVLGAVIVLTHKGQAYLNANGKLATNTLLKTHTLNRFEGICTPKKWRFLNHLPYNTQAKINLKVLESLFVKAD</sequence>
<evidence type="ECO:0000259" key="1">
    <source>
        <dbReference type="Pfam" id="PF00501"/>
    </source>
</evidence>
<protein>
    <submittedName>
        <fullName evidence="2">Acyl-CoA synthetase</fullName>
    </submittedName>
</protein>
<dbReference type="RefSeq" id="WP_121638476.1">
    <property type="nucleotide sequence ID" value="NZ_CP033066.1"/>
</dbReference>
<evidence type="ECO:0000313" key="3">
    <source>
        <dbReference type="Proteomes" id="UP000279995"/>
    </source>
</evidence>
<accession>A0AAD0U368</accession>
<dbReference type="PANTHER" id="PTHR45398">
    <property type="match status" value="1"/>
</dbReference>
<dbReference type="Pfam" id="PF00501">
    <property type="entry name" value="AMP-binding"/>
    <property type="match status" value="1"/>
</dbReference>
<dbReference type="SUPFAM" id="SSF56801">
    <property type="entry name" value="Acetyl-CoA synthetase-like"/>
    <property type="match status" value="1"/>
</dbReference>
<proteinExistence type="predicted"/>
<name>A0AAD0U368_9GAMM</name>
<evidence type="ECO:0000313" key="2">
    <source>
        <dbReference type="EMBL" id="AYM88636.1"/>
    </source>
</evidence>
<dbReference type="InterPro" id="IPR045851">
    <property type="entry name" value="AMP-bd_C_sf"/>
</dbReference>
<dbReference type="Gene3D" id="3.40.50.12780">
    <property type="entry name" value="N-terminal domain of ligase-like"/>
    <property type="match status" value="1"/>
</dbReference>
<dbReference type="EMBL" id="CP033066">
    <property type="protein sequence ID" value="AYM88636.1"/>
    <property type="molecule type" value="Genomic_DNA"/>
</dbReference>
<dbReference type="InterPro" id="IPR000873">
    <property type="entry name" value="AMP-dep_synth/lig_dom"/>
</dbReference>
<feature type="domain" description="AMP-dependent synthetase/ligase" evidence="1">
    <location>
        <begin position="126"/>
        <end position="286"/>
    </location>
</feature>
<dbReference type="AlphaFoldDB" id="A0AAD0U368"/>
<organism evidence="2 3">
    <name type="scientific">Pseudoalteromonas agarivorans</name>
    <dbReference type="NCBI Taxonomy" id="176102"/>
    <lineage>
        <taxon>Bacteria</taxon>
        <taxon>Pseudomonadati</taxon>
        <taxon>Pseudomonadota</taxon>
        <taxon>Gammaproteobacteria</taxon>
        <taxon>Alteromonadales</taxon>
        <taxon>Pseudoalteromonadaceae</taxon>
        <taxon>Pseudoalteromonas</taxon>
    </lineage>
</organism>
<reference evidence="2 3" key="1">
    <citation type="submission" date="2018-10" db="EMBL/GenBank/DDBJ databases">
        <title>Complete Genome Sequence and Transcriptomic Profiles of a Marine Bacterium, Pseudoalteromonas agarivorans Hao 2018.</title>
        <authorList>
            <person name="Hao L."/>
        </authorList>
    </citation>
    <scope>NUCLEOTIDE SEQUENCE [LARGE SCALE GENOMIC DNA]</scope>
    <source>
        <strain evidence="2 3">Hao 2018</strain>
    </source>
</reference>
<dbReference type="Proteomes" id="UP000279995">
    <property type="component" value="Chromosome II"/>
</dbReference>
<dbReference type="PANTHER" id="PTHR45398:SF1">
    <property type="entry name" value="ENZYME, PUTATIVE (JCVI)-RELATED"/>
    <property type="match status" value="1"/>
</dbReference>
<dbReference type="InterPro" id="IPR042099">
    <property type="entry name" value="ANL_N_sf"/>
</dbReference>